<dbReference type="Pfam" id="PF01019">
    <property type="entry name" value="G_glu_transpept"/>
    <property type="match status" value="1"/>
</dbReference>
<dbReference type="GO" id="GO:0036374">
    <property type="term" value="F:glutathione hydrolase activity"/>
    <property type="evidence" value="ECO:0007669"/>
    <property type="project" value="UniProtKB-UniRule"/>
</dbReference>
<dbReference type="InterPro" id="IPR000101">
    <property type="entry name" value="GGT_peptidase"/>
</dbReference>
<dbReference type="GO" id="GO:0103068">
    <property type="term" value="F:leukotriene C4 gamma-glutamyl transferase activity"/>
    <property type="evidence" value="ECO:0007669"/>
    <property type="project" value="UniProtKB-EC"/>
</dbReference>
<comment type="pathway">
    <text evidence="11">Sulfur metabolism; glutathione metabolism.</text>
</comment>
<keyword evidence="6 11" id="KW-0865">Zymogen</keyword>
<keyword evidence="7 11" id="KW-0012">Acyltransferase</keyword>
<reference evidence="13 14" key="1">
    <citation type="submission" date="2018-11" db="EMBL/GenBank/DDBJ databases">
        <authorList>
            <person name="Ye M.-Q."/>
            <person name="Du Z.-J."/>
        </authorList>
    </citation>
    <scope>NUCLEOTIDE SEQUENCE [LARGE SCALE GENOMIC DNA]</scope>
    <source>
        <strain evidence="13 14">U0105</strain>
    </source>
</reference>
<name>A0A3N5YQF5_9ALTE</name>
<evidence type="ECO:0000256" key="10">
    <source>
        <dbReference type="PIRSR" id="PIRSR600101-2"/>
    </source>
</evidence>
<dbReference type="PROSITE" id="PS00462">
    <property type="entry name" value="G_GLU_TRANSPEPTIDASE"/>
    <property type="match status" value="1"/>
</dbReference>
<keyword evidence="4 11" id="KW-0808">Transferase</keyword>
<evidence type="ECO:0000256" key="4">
    <source>
        <dbReference type="ARBA" id="ARBA00022679"/>
    </source>
</evidence>
<evidence type="ECO:0000313" key="14">
    <source>
        <dbReference type="Proteomes" id="UP000275281"/>
    </source>
</evidence>
<feature type="binding site" evidence="10">
    <location>
        <position position="89"/>
    </location>
    <ligand>
        <name>L-glutamate</name>
        <dbReference type="ChEBI" id="CHEBI:29985"/>
    </ligand>
</feature>
<dbReference type="Proteomes" id="UP000275281">
    <property type="component" value="Unassembled WGS sequence"/>
</dbReference>
<feature type="active site" description="Nucleophile" evidence="9">
    <location>
        <position position="363"/>
    </location>
</feature>
<dbReference type="Gene3D" id="1.10.246.130">
    <property type="match status" value="1"/>
</dbReference>
<dbReference type="RefSeq" id="WP_124026352.1">
    <property type="nucleotide sequence ID" value="NZ_JBHRSN010000005.1"/>
</dbReference>
<dbReference type="UniPathway" id="UPA00204"/>
<dbReference type="InterPro" id="IPR051792">
    <property type="entry name" value="GGT_bact"/>
</dbReference>
<keyword evidence="11" id="KW-0317">Glutathione biosynthesis</keyword>
<feature type="binding site" evidence="10">
    <location>
        <begin position="434"/>
        <end position="435"/>
    </location>
    <ligand>
        <name>L-glutamate</name>
        <dbReference type="ChEBI" id="CHEBI:29985"/>
    </ligand>
</feature>
<dbReference type="GO" id="GO:0006750">
    <property type="term" value="P:glutathione biosynthetic process"/>
    <property type="evidence" value="ECO:0007669"/>
    <property type="project" value="UniProtKB-KW"/>
</dbReference>
<evidence type="ECO:0000256" key="3">
    <source>
        <dbReference type="ARBA" id="ARBA00009381"/>
    </source>
</evidence>
<feature type="binding site" evidence="10">
    <location>
        <position position="456"/>
    </location>
    <ligand>
        <name>L-glutamate</name>
        <dbReference type="ChEBI" id="CHEBI:29985"/>
    </ligand>
</feature>
<gene>
    <name evidence="13" type="primary">ggt</name>
    <name evidence="13" type="ORF">DRW07_02780</name>
</gene>
<keyword evidence="14" id="KW-1185">Reference proteome</keyword>
<protein>
    <recommendedName>
        <fullName evidence="11">Glutathione hydrolase proenzyme</fullName>
        <ecNumber evidence="11">2.3.2.2</ecNumber>
        <ecNumber evidence="11">3.4.19.13</ecNumber>
    </recommendedName>
    <component>
        <recommendedName>
            <fullName evidence="11">Glutathione hydrolase large chain</fullName>
        </recommendedName>
    </component>
    <component>
        <recommendedName>
            <fullName evidence="11">Glutathione hydrolase small chain</fullName>
        </recommendedName>
    </component>
</protein>
<dbReference type="OrthoDB" id="5297205at2"/>
<proteinExistence type="inferred from homology"/>
<dbReference type="AlphaFoldDB" id="A0A3N5YQF5"/>
<accession>A0A3N5YQF5</accession>
<organism evidence="13 14">
    <name type="scientific">Alteromonas sediminis</name>
    <dbReference type="NCBI Taxonomy" id="2259342"/>
    <lineage>
        <taxon>Bacteria</taxon>
        <taxon>Pseudomonadati</taxon>
        <taxon>Pseudomonadota</taxon>
        <taxon>Gammaproteobacteria</taxon>
        <taxon>Alteromonadales</taxon>
        <taxon>Alteromonadaceae</taxon>
        <taxon>Alteromonas/Salinimonas group</taxon>
        <taxon>Alteromonas</taxon>
    </lineage>
</organism>
<evidence type="ECO:0000256" key="11">
    <source>
        <dbReference type="RuleBase" id="RU368036"/>
    </source>
</evidence>
<feature type="chain" id="PRO_5018119003" description="Glutathione hydrolase proenzyme" evidence="12">
    <location>
        <begin position="22"/>
        <end position="550"/>
    </location>
</feature>
<dbReference type="PANTHER" id="PTHR43199">
    <property type="entry name" value="GLUTATHIONE HYDROLASE"/>
    <property type="match status" value="1"/>
</dbReference>
<evidence type="ECO:0000256" key="7">
    <source>
        <dbReference type="ARBA" id="ARBA00023315"/>
    </source>
</evidence>
<dbReference type="SUPFAM" id="SSF56235">
    <property type="entry name" value="N-terminal nucleophile aminohydrolases (Ntn hydrolases)"/>
    <property type="match status" value="1"/>
</dbReference>
<evidence type="ECO:0000256" key="1">
    <source>
        <dbReference type="ARBA" id="ARBA00001049"/>
    </source>
</evidence>
<dbReference type="EMBL" id="RPOK01000001">
    <property type="protein sequence ID" value="RPJ68351.1"/>
    <property type="molecule type" value="Genomic_DNA"/>
</dbReference>
<dbReference type="InterPro" id="IPR043137">
    <property type="entry name" value="GGT_ssub_C"/>
</dbReference>
<dbReference type="PANTHER" id="PTHR43199:SF1">
    <property type="entry name" value="GLUTATHIONE HYDROLASE PROENZYME"/>
    <property type="match status" value="1"/>
</dbReference>
<feature type="binding site" evidence="10">
    <location>
        <position position="405"/>
    </location>
    <ligand>
        <name>L-glutamate</name>
        <dbReference type="ChEBI" id="CHEBI:29985"/>
    </ligand>
</feature>
<sequence>MKKSLLGILLLGLVINFTTYASEQAAVAMPDAYSADAAKAILEKGGNAIDAAITAQFVLAVTLPEAGNIGGGGFMLVKKGDTTDFIDYREKAPLTAHRDMYLDENGDVIRGLSVYGILASGVPGTVSGMWLAHQKHGSLAWNDLVQPAVDLAENGFIVHPKLGRSVAGFIQRMKAREINVNFADYFADAKADTLFKQPELAATLKRIRDRGPDGFYKGETADQIVAFMSKHNGLISHQDLAMYQAKSRQPIRDKWQQYEVLTAPPPSSGGIAVLQWLKIYEQVRSSYKTMGHNSADYVHLLAEIGKRVFADRAAYLGDPDFYPVPVQDLIADAYISQRAAQINKTAISITDEIDPGLYESEETTHFSIVDKQGNAVSNTTTINLGFGSGMVVEGAGFILNDEMDDFSAKPGVANVFGAYGGKANEIQPQKRMLSSMSPTILLKDNNVKLVTGSPGGTTIITSVYQSILNAIEFDMTAEQAVNTPRFHHQLWPKDTIRYHPNLSESVIEKLKALGYTMQERRFGDLHMVINRNGKLEAASEASGRGKSIVF</sequence>
<comment type="catalytic activity">
    <reaction evidence="2 11">
        <text>glutathione + H2O = L-cysteinylglycine + L-glutamate</text>
        <dbReference type="Rhea" id="RHEA:28807"/>
        <dbReference type="ChEBI" id="CHEBI:15377"/>
        <dbReference type="ChEBI" id="CHEBI:29985"/>
        <dbReference type="ChEBI" id="CHEBI:57925"/>
        <dbReference type="ChEBI" id="CHEBI:61694"/>
        <dbReference type="EC" id="3.4.19.13"/>
    </reaction>
</comment>
<evidence type="ECO:0000313" key="13">
    <source>
        <dbReference type="EMBL" id="RPJ68351.1"/>
    </source>
</evidence>
<dbReference type="Gene3D" id="3.60.20.40">
    <property type="match status" value="1"/>
</dbReference>
<dbReference type="InterPro" id="IPR029055">
    <property type="entry name" value="Ntn_hydrolases_N"/>
</dbReference>
<evidence type="ECO:0000256" key="6">
    <source>
        <dbReference type="ARBA" id="ARBA00023145"/>
    </source>
</evidence>
<feature type="signal peptide" evidence="12">
    <location>
        <begin position="1"/>
        <end position="21"/>
    </location>
</feature>
<dbReference type="InterPro" id="IPR043138">
    <property type="entry name" value="GGT_lsub"/>
</dbReference>
<evidence type="ECO:0000256" key="8">
    <source>
        <dbReference type="ARBA" id="ARBA00047417"/>
    </source>
</evidence>
<dbReference type="GO" id="GO:0006751">
    <property type="term" value="P:glutathione catabolic process"/>
    <property type="evidence" value="ECO:0007669"/>
    <property type="project" value="UniProtKB-UniRule"/>
</dbReference>
<comment type="similarity">
    <text evidence="3 11">Belongs to the gamma-glutamyltransferase family.</text>
</comment>
<comment type="caution">
    <text evidence="13">The sequence shown here is derived from an EMBL/GenBank/DDBJ whole genome shotgun (WGS) entry which is preliminary data.</text>
</comment>
<evidence type="ECO:0000256" key="2">
    <source>
        <dbReference type="ARBA" id="ARBA00001089"/>
    </source>
</evidence>
<comment type="subunit">
    <text evidence="11">This enzyme consists of two polypeptide chains, which are synthesized in precursor form from a single polypeptide.</text>
</comment>
<feature type="binding site" evidence="10">
    <location>
        <begin position="381"/>
        <end position="383"/>
    </location>
    <ligand>
        <name>L-glutamate</name>
        <dbReference type="ChEBI" id="CHEBI:29985"/>
    </ligand>
</feature>
<evidence type="ECO:0000256" key="9">
    <source>
        <dbReference type="PIRSR" id="PIRSR600101-1"/>
    </source>
</evidence>
<dbReference type="InterPro" id="IPR055262">
    <property type="entry name" value="GGT_CS"/>
</dbReference>
<comment type="PTM">
    <text evidence="11">Cleaved by autocatalysis into a large and a small subunit.</text>
</comment>
<dbReference type="EC" id="2.3.2.2" evidence="11"/>
<keyword evidence="12" id="KW-0732">Signal</keyword>
<comment type="catalytic activity">
    <reaction evidence="8 11">
        <text>an N-terminal (5-L-glutamyl)-[peptide] + an alpha-amino acid = 5-L-glutamyl amino acid + an N-terminal L-alpha-aminoacyl-[peptide]</text>
        <dbReference type="Rhea" id="RHEA:23904"/>
        <dbReference type="Rhea" id="RHEA-COMP:9780"/>
        <dbReference type="Rhea" id="RHEA-COMP:9795"/>
        <dbReference type="ChEBI" id="CHEBI:77644"/>
        <dbReference type="ChEBI" id="CHEBI:78597"/>
        <dbReference type="ChEBI" id="CHEBI:78599"/>
        <dbReference type="ChEBI" id="CHEBI:78608"/>
        <dbReference type="EC" id="2.3.2.2"/>
    </reaction>
</comment>
<dbReference type="PRINTS" id="PR01210">
    <property type="entry name" value="GGTRANSPTASE"/>
</dbReference>
<dbReference type="EC" id="3.4.19.13" evidence="11"/>
<evidence type="ECO:0000256" key="12">
    <source>
        <dbReference type="SAM" id="SignalP"/>
    </source>
</evidence>
<keyword evidence="5 11" id="KW-0378">Hydrolase</keyword>
<dbReference type="NCBIfam" id="TIGR00066">
    <property type="entry name" value="g_glut_trans"/>
    <property type="match status" value="1"/>
</dbReference>
<comment type="catalytic activity">
    <reaction evidence="1 11">
        <text>an S-substituted glutathione + H2O = an S-substituted L-cysteinylglycine + L-glutamate</text>
        <dbReference type="Rhea" id="RHEA:59468"/>
        <dbReference type="ChEBI" id="CHEBI:15377"/>
        <dbReference type="ChEBI" id="CHEBI:29985"/>
        <dbReference type="ChEBI" id="CHEBI:90779"/>
        <dbReference type="ChEBI" id="CHEBI:143103"/>
        <dbReference type="EC" id="3.4.19.13"/>
    </reaction>
</comment>
<evidence type="ECO:0000256" key="5">
    <source>
        <dbReference type="ARBA" id="ARBA00022801"/>
    </source>
</evidence>